<evidence type="ECO:0000313" key="9">
    <source>
        <dbReference type="EMBL" id="GBP80426.1"/>
    </source>
</evidence>
<dbReference type="Pfam" id="PF00250">
    <property type="entry name" value="Forkhead"/>
    <property type="match status" value="1"/>
</dbReference>
<dbReference type="AlphaFoldDB" id="A0A4C1YVU8"/>
<keyword evidence="2" id="KW-0805">Transcription regulation</keyword>
<dbReference type="STRING" id="151549.A0A4C1YVU8"/>
<gene>
    <name evidence="9" type="primary">Foxa2</name>
    <name evidence="9" type="ORF">EVAR_59101_1</name>
</gene>
<feature type="DNA-binding region" description="Fork-head" evidence="6">
    <location>
        <begin position="52"/>
        <end position="94"/>
    </location>
</feature>
<dbReference type="Proteomes" id="UP000299102">
    <property type="component" value="Unassembled WGS sequence"/>
</dbReference>
<sequence length="177" mass="19563">MYTRASDKTITGGRRRHRRVLTRSIDAPAAVPRRDGAAPGPRRGARARRSPDRFPYYKANDERWKNSVRHNLSINPHFRKGARAPQGAGHLWSLAANAIDLLPPRNTTVFLNEKTEDVDSLRVADLISCPKVIVLDEAAIAAASILPDQDVFSGNTMFLNPVSSEQVVRESGLLTVD</sequence>
<evidence type="ECO:0000256" key="7">
    <source>
        <dbReference type="SAM" id="MobiDB-lite"/>
    </source>
</evidence>
<dbReference type="GO" id="GO:0003700">
    <property type="term" value="F:DNA-binding transcription factor activity"/>
    <property type="evidence" value="ECO:0007669"/>
    <property type="project" value="InterPro"/>
</dbReference>
<evidence type="ECO:0000256" key="1">
    <source>
        <dbReference type="ARBA" id="ARBA00004123"/>
    </source>
</evidence>
<feature type="compositionally biased region" description="Low complexity" evidence="7">
    <location>
        <begin position="26"/>
        <end position="42"/>
    </location>
</feature>
<dbReference type="SUPFAM" id="SSF46785">
    <property type="entry name" value="Winged helix' DNA-binding domain"/>
    <property type="match status" value="1"/>
</dbReference>
<keyword evidence="4" id="KW-0804">Transcription</keyword>
<name>A0A4C1YVU8_EUMVA</name>
<dbReference type="InterPro" id="IPR036388">
    <property type="entry name" value="WH-like_DNA-bd_sf"/>
</dbReference>
<dbReference type="GO" id="GO:0005634">
    <property type="term" value="C:nucleus"/>
    <property type="evidence" value="ECO:0007669"/>
    <property type="project" value="UniProtKB-SubCell"/>
</dbReference>
<dbReference type="EMBL" id="BGZK01001462">
    <property type="protein sequence ID" value="GBP80426.1"/>
    <property type="molecule type" value="Genomic_DNA"/>
</dbReference>
<evidence type="ECO:0000256" key="2">
    <source>
        <dbReference type="ARBA" id="ARBA00023015"/>
    </source>
</evidence>
<keyword evidence="3 6" id="KW-0238">DNA-binding</keyword>
<evidence type="ECO:0000256" key="5">
    <source>
        <dbReference type="ARBA" id="ARBA00023242"/>
    </source>
</evidence>
<dbReference type="PANTHER" id="PTHR13962:SF17">
    <property type="entry name" value="FORKHEAD BOX PROTEIN N4"/>
    <property type="match status" value="1"/>
</dbReference>
<feature type="region of interest" description="Disordered" evidence="7">
    <location>
        <begin position="22"/>
        <end position="52"/>
    </location>
</feature>
<evidence type="ECO:0000256" key="3">
    <source>
        <dbReference type="ARBA" id="ARBA00023125"/>
    </source>
</evidence>
<proteinExistence type="predicted"/>
<dbReference type="OrthoDB" id="5954824at2759"/>
<dbReference type="InterPro" id="IPR047119">
    <property type="entry name" value="FOXN2/3-like"/>
</dbReference>
<organism evidence="9 10">
    <name type="scientific">Eumeta variegata</name>
    <name type="common">Bagworm moth</name>
    <name type="synonym">Eumeta japonica</name>
    <dbReference type="NCBI Taxonomy" id="151549"/>
    <lineage>
        <taxon>Eukaryota</taxon>
        <taxon>Metazoa</taxon>
        <taxon>Ecdysozoa</taxon>
        <taxon>Arthropoda</taxon>
        <taxon>Hexapoda</taxon>
        <taxon>Insecta</taxon>
        <taxon>Pterygota</taxon>
        <taxon>Neoptera</taxon>
        <taxon>Endopterygota</taxon>
        <taxon>Lepidoptera</taxon>
        <taxon>Glossata</taxon>
        <taxon>Ditrysia</taxon>
        <taxon>Tineoidea</taxon>
        <taxon>Psychidae</taxon>
        <taxon>Oiketicinae</taxon>
        <taxon>Eumeta</taxon>
    </lineage>
</organism>
<accession>A0A4C1YVU8</accession>
<evidence type="ECO:0000313" key="10">
    <source>
        <dbReference type="Proteomes" id="UP000299102"/>
    </source>
</evidence>
<evidence type="ECO:0000256" key="6">
    <source>
        <dbReference type="PROSITE-ProRule" id="PRU00089"/>
    </source>
</evidence>
<evidence type="ECO:0000256" key="4">
    <source>
        <dbReference type="ARBA" id="ARBA00023163"/>
    </source>
</evidence>
<dbReference type="Gene3D" id="1.10.10.10">
    <property type="entry name" value="Winged helix-like DNA-binding domain superfamily/Winged helix DNA-binding domain"/>
    <property type="match status" value="1"/>
</dbReference>
<dbReference type="InterPro" id="IPR030456">
    <property type="entry name" value="TF_fork_head_CS_2"/>
</dbReference>
<evidence type="ECO:0000259" key="8">
    <source>
        <dbReference type="PROSITE" id="PS50039"/>
    </source>
</evidence>
<dbReference type="PROSITE" id="PS50039">
    <property type="entry name" value="FORK_HEAD_3"/>
    <property type="match status" value="1"/>
</dbReference>
<dbReference type="PANTHER" id="PTHR13962">
    <property type="entry name" value="FORKHEAD BOX PROTEIN N3-LIKE PROTEIN-RELATED"/>
    <property type="match status" value="1"/>
</dbReference>
<comment type="caution">
    <text evidence="9">The sequence shown here is derived from an EMBL/GenBank/DDBJ whole genome shotgun (WGS) entry which is preliminary data.</text>
</comment>
<dbReference type="PROSITE" id="PS00658">
    <property type="entry name" value="FORK_HEAD_2"/>
    <property type="match status" value="1"/>
</dbReference>
<keyword evidence="10" id="KW-1185">Reference proteome</keyword>
<dbReference type="SMART" id="SM00339">
    <property type="entry name" value="FH"/>
    <property type="match status" value="1"/>
</dbReference>
<feature type="domain" description="Fork-head" evidence="8">
    <location>
        <begin position="52"/>
        <end position="94"/>
    </location>
</feature>
<reference evidence="9 10" key="1">
    <citation type="journal article" date="2019" name="Commun. Biol.">
        <title>The bagworm genome reveals a unique fibroin gene that provides high tensile strength.</title>
        <authorList>
            <person name="Kono N."/>
            <person name="Nakamura H."/>
            <person name="Ohtoshi R."/>
            <person name="Tomita M."/>
            <person name="Numata K."/>
            <person name="Arakawa K."/>
        </authorList>
    </citation>
    <scope>NUCLEOTIDE SEQUENCE [LARGE SCALE GENOMIC DNA]</scope>
</reference>
<dbReference type="InterPro" id="IPR001766">
    <property type="entry name" value="Fork_head_dom"/>
</dbReference>
<keyword evidence="5 6" id="KW-0539">Nucleus</keyword>
<dbReference type="InterPro" id="IPR036390">
    <property type="entry name" value="WH_DNA-bd_sf"/>
</dbReference>
<protein>
    <submittedName>
        <fullName evidence="9">Hepatocyte nuclear factor 3-beta</fullName>
    </submittedName>
</protein>
<comment type="subcellular location">
    <subcellularLocation>
        <location evidence="1 6">Nucleus</location>
    </subcellularLocation>
</comment>
<dbReference type="GO" id="GO:0000987">
    <property type="term" value="F:cis-regulatory region sequence-specific DNA binding"/>
    <property type="evidence" value="ECO:0007669"/>
    <property type="project" value="TreeGrafter"/>
</dbReference>